<dbReference type="PROSITE" id="PS50850">
    <property type="entry name" value="MFS"/>
    <property type="match status" value="1"/>
</dbReference>
<dbReference type="Gene3D" id="1.20.1250.20">
    <property type="entry name" value="MFS general substrate transporter like domains"/>
    <property type="match status" value="2"/>
</dbReference>
<gene>
    <name evidence="8" type="ORF">SAMN02927923_03816</name>
</gene>
<dbReference type="GO" id="GO:0005886">
    <property type="term" value="C:plasma membrane"/>
    <property type="evidence" value="ECO:0007669"/>
    <property type="project" value="UniProtKB-SubCell"/>
</dbReference>
<feature type="transmembrane region" description="Helical" evidence="6">
    <location>
        <begin position="12"/>
        <end position="32"/>
    </location>
</feature>
<evidence type="ECO:0000256" key="5">
    <source>
        <dbReference type="ARBA" id="ARBA00023136"/>
    </source>
</evidence>
<reference evidence="8 9" key="1">
    <citation type="submission" date="2016-10" db="EMBL/GenBank/DDBJ databases">
        <authorList>
            <person name="de Groot N.N."/>
        </authorList>
    </citation>
    <scope>NUCLEOTIDE SEQUENCE [LARGE SCALE GENOMIC DNA]</scope>
    <source>
        <strain evidence="8 9">CGMCC 1.7666</strain>
    </source>
</reference>
<dbReference type="CDD" id="cd06174">
    <property type="entry name" value="MFS"/>
    <property type="match status" value="1"/>
</dbReference>
<evidence type="ECO:0000256" key="3">
    <source>
        <dbReference type="ARBA" id="ARBA00022692"/>
    </source>
</evidence>
<dbReference type="OrthoDB" id="7841035at2"/>
<evidence type="ECO:0000259" key="7">
    <source>
        <dbReference type="PROSITE" id="PS50850"/>
    </source>
</evidence>
<dbReference type="InterPro" id="IPR036259">
    <property type="entry name" value="MFS_trans_sf"/>
</dbReference>
<feature type="transmembrane region" description="Helical" evidence="6">
    <location>
        <begin position="372"/>
        <end position="393"/>
    </location>
</feature>
<keyword evidence="9" id="KW-1185">Reference proteome</keyword>
<dbReference type="AlphaFoldDB" id="A0A1G5L2Y0"/>
<dbReference type="GO" id="GO:0022857">
    <property type="term" value="F:transmembrane transporter activity"/>
    <property type="evidence" value="ECO:0007669"/>
    <property type="project" value="InterPro"/>
</dbReference>
<keyword evidence="4 6" id="KW-1133">Transmembrane helix</keyword>
<dbReference type="Proteomes" id="UP000199569">
    <property type="component" value="Unassembled WGS sequence"/>
</dbReference>
<feature type="transmembrane region" description="Helical" evidence="6">
    <location>
        <begin position="52"/>
        <end position="76"/>
    </location>
</feature>
<feature type="transmembrane region" description="Helical" evidence="6">
    <location>
        <begin position="252"/>
        <end position="274"/>
    </location>
</feature>
<feature type="transmembrane region" description="Helical" evidence="6">
    <location>
        <begin position="307"/>
        <end position="326"/>
    </location>
</feature>
<feature type="transmembrane region" description="Helical" evidence="6">
    <location>
        <begin position="140"/>
        <end position="163"/>
    </location>
</feature>
<keyword evidence="5 6" id="KW-0472">Membrane</keyword>
<evidence type="ECO:0000313" key="8">
    <source>
        <dbReference type="EMBL" id="SCZ06539.1"/>
    </source>
</evidence>
<dbReference type="PANTHER" id="PTHR43124">
    <property type="entry name" value="PURINE EFFLUX PUMP PBUE"/>
    <property type="match status" value="1"/>
</dbReference>
<accession>A0A1G5L2Y0</accession>
<evidence type="ECO:0000313" key="9">
    <source>
        <dbReference type="Proteomes" id="UP000199569"/>
    </source>
</evidence>
<dbReference type="SUPFAM" id="SSF103473">
    <property type="entry name" value="MFS general substrate transporter"/>
    <property type="match status" value="1"/>
</dbReference>
<sequence>MTIAAYAAIPRNTHWGVVSVVVGSGIVTAMQVGKAAIATPLLQTDLSLDLAAAGWLTGIFAVLGLIGGIPAGTLVARAGDRRMLIFGLGVIALGTVIGAMAPGFPVLLASRALEGFGFLLVTVAGPAILHRVVQLGQRDLAFALWSCFMPAGMALAMLAGPLFSDWRTLWWGNAGLAAAAIVAGLAIVPAAPARVSVSWRSAASDALRVLTSREPVLLAVCFASYSLMFFALFSFLPVLLMEQMEIAHGTAGLLSSVATGANIIGNLAAGYLLARGTSRSALLSGAYLIMGLTGIGIFLQVFGGTPTLTLCILFSGVGGLIPATLISSASLVAPSAALAPVVIGLIMQGSNLGQVIGPVTIGGAIASYGWKAAAGIILISGLIATIAVLVVSFSDEPTPKSPSEEANR</sequence>
<evidence type="ECO:0000256" key="4">
    <source>
        <dbReference type="ARBA" id="ARBA00022989"/>
    </source>
</evidence>
<evidence type="ECO:0000256" key="2">
    <source>
        <dbReference type="ARBA" id="ARBA00022475"/>
    </source>
</evidence>
<dbReference type="InterPro" id="IPR011701">
    <property type="entry name" value="MFS"/>
</dbReference>
<evidence type="ECO:0000256" key="6">
    <source>
        <dbReference type="SAM" id="Phobius"/>
    </source>
</evidence>
<feature type="transmembrane region" description="Helical" evidence="6">
    <location>
        <begin position="216"/>
        <end position="240"/>
    </location>
</feature>
<dbReference type="InterPro" id="IPR050189">
    <property type="entry name" value="MFS_Efflux_Transporters"/>
</dbReference>
<feature type="domain" description="Major facilitator superfamily (MFS) profile" evidence="7">
    <location>
        <begin position="17"/>
        <end position="399"/>
    </location>
</feature>
<comment type="subcellular location">
    <subcellularLocation>
        <location evidence="1">Cell membrane</location>
        <topology evidence="1">Multi-pass membrane protein</topology>
    </subcellularLocation>
</comment>
<organism evidence="8 9">
    <name type="scientific">Microvirga guangxiensis</name>
    <dbReference type="NCBI Taxonomy" id="549386"/>
    <lineage>
        <taxon>Bacteria</taxon>
        <taxon>Pseudomonadati</taxon>
        <taxon>Pseudomonadota</taxon>
        <taxon>Alphaproteobacteria</taxon>
        <taxon>Hyphomicrobiales</taxon>
        <taxon>Methylobacteriaceae</taxon>
        <taxon>Microvirga</taxon>
    </lineage>
</organism>
<name>A0A1G5L2Y0_9HYPH</name>
<dbReference type="STRING" id="549386.SAMN02927923_03816"/>
<protein>
    <submittedName>
        <fullName evidence="8">Predicted arabinose efflux permease, MFS family</fullName>
    </submittedName>
</protein>
<feature type="transmembrane region" description="Helical" evidence="6">
    <location>
        <begin position="169"/>
        <end position="195"/>
    </location>
</feature>
<feature type="transmembrane region" description="Helical" evidence="6">
    <location>
        <begin position="83"/>
        <end position="104"/>
    </location>
</feature>
<dbReference type="Pfam" id="PF07690">
    <property type="entry name" value="MFS_1"/>
    <property type="match status" value="1"/>
</dbReference>
<dbReference type="EMBL" id="FMVJ01000013">
    <property type="protein sequence ID" value="SCZ06539.1"/>
    <property type="molecule type" value="Genomic_DNA"/>
</dbReference>
<keyword evidence="2" id="KW-1003">Cell membrane</keyword>
<proteinExistence type="predicted"/>
<feature type="transmembrane region" description="Helical" evidence="6">
    <location>
        <begin position="338"/>
        <end position="366"/>
    </location>
</feature>
<dbReference type="PANTHER" id="PTHR43124:SF3">
    <property type="entry name" value="CHLORAMPHENICOL EFFLUX PUMP RV0191"/>
    <property type="match status" value="1"/>
</dbReference>
<dbReference type="RefSeq" id="WP_091138158.1">
    <property type="nucleotide sequence ID" value="NZ_FMVJ01000013.1"/>
</dbReference>
<evidence type="ECO:0000256" key="1">
    <source>
        <dbReference type="ARBA" id="ARBA00004651"/>
    </source>
</evidence>
<dbReference type="InterPro" id="IPR020846">
    <property type="entry name" value="MFS_dom"/>
</dbReference>
<feature type="transmembrane region" description="Helical" evidence="6">
    <location>
        <begin position="281"/>
        <end position="301"/>
    </location>
</feature>
<keyword evidence="3 6" id="KW-0812">Transmembrane</keyword>
<feature type="transmembrane region" description="Helical" evidence="6">
    <location>
        <begin position="116"/>
        <end position="133"/>
    </location>
</feature>